<sequence length="53" mass="6091">GCGSIPSSSKYYSRQPKDVIRRLQAKLSAYRKTVLRLRKQQKQVPRNASEALE</sequence>
<protein>
    <submittedName>
        <fullName evidence="1">Uncharacterized protein</fullName>
    </submittedName>
</protein>
<dbReference type="EMBL" id="JABSTQ010011095">
    <property type="protein sequence ID" value="KAG0415231.1"/>
    <property type="molecule type" value="Genomic_DNA"/>
</dbReference>
<name>A0AC60P7E0_IXOPE</name>
<reference evidence="1 2" key="1">
    <citation type="journal article" date="2020" name="Cell">
        <title>Large-Scale Comparative Analyses of Tick Genomes Elucidate Their Genetic Diversity and Vector Capacities.</title>
        <authorList>
            <consortium name="Tick Genome and Microbiome Consortium (TIGMIC)"/>
            <person name="Jia N."/>
            <person name="Wang J."/>
            <person name="Shi W."/>
            <person name="Du L."/>
            <person name="Sun Y."/>
            <person name="Zhan W."/>
            <person name="Jiang J.F."/>
            <person name="Wang Q."/>
            <person name="Zhang B."/>
            <person name="Ji P."/>
            <person name="Bell-Sakyi L."/>
            <person name="Cui X.M."/>
            <person name="Yuan T.T."/>
            <person name="Jiang B.G."/>
            <person name="Yang W.F."/>
            <person name="Lam T.T."/>
            <person name="Chang Q.C."/>
            <person name="Ding S.J."/>
            <person name="Wang X.J."/>
            <person name="Zhu J.G."/>
            <person name="Ruan X.D."/>
            <person name="Zhao L."/>
            <person name="Wei J.T."/>
            <person name="Ye R.Z."/>
            <person name="Que T.C."/>
            <person name="Du C.H."/>
            <person name="Zhou Y.H."/>
            <person name="Cheng J.X."/>
            <person name="Dai P.F."/>
            <person name="Guo W.B."/>
            <person name="Han X.H."/>
            <person name="Huang E.J."/>
            <person name="Li L.F."/>
            <person name="Wei W."/>
            <person name="Gao Y.C."/>
            <person name="Liu J.Z."/>
            <person name="Shao H.Z."/>
            <person name="Wang X."/>
            <person name="Wang C.C."/>
            <person name="Yang T.C."/>
            <person name="Huo Q.B."/>
            <person name="Li W."/>
            <person name="Chen H.Y."/>
            <person name="Chen S.E."/>
            <person name="Zhou L.G."/>
            <person name="Ni X.B."/>
            <person name="Tian J.H."/>
            <person name="Sheng Y."/>
            <person name="Liu T."/>
            <person name="Pan Y.S."/>
            <person name="Xia L.Y."/>
            <person name="Li J."/>
            <person name="Zhao F."/>
            <person name="Cao W.C."/>
        </authorList>
    </citation>
    <scope>NUCLEOTIDE SEQUENCE [LARGE SCALE GENOMIC DNA]</scope>
    <source>
        <strain evidence="1">Iper-2018</strain>
    </source>
</reference>
<organism evidence="1 2">
    <name type="scientific">Ixodes persulcatus</name>
    <name type="common">Taiga tick</name>
    <dbReference type="NCBI Taxonomy" id="34615"/>
    <lineage>
        <taxon>Eukaryota</taxon>
        <taxon>Metazoa</taxon>
        <taxon>Ecdysozoa</taxon>
        <taxon>Arthropoda</taxon>
        <taxon>Chelicerata</taxon>
        <taxon>Arachnida</taxon>
        <taxon>Acari</taxon>
        <taxon>Parasitiformes</taxon>
        <taxon>Ixodida</taxon>
        <taxon>Ixodoidea</taxon>
        <taxon>Ixodidae</taxon>
        <taxon>Ixodinae</taxon>
        <taxon>Ixodes</taxon>
    </lineage>
</organism>
<accession>A0AC60P7E0</accession>
<comment type="caution">
    <text evidence="1">The sequence shown here is derived from an EMBL/GenBank/DDBJ whole genome shotgun (WGS) entry which is preliminary data.</text>
</comment>
<evidence type="ECO:0000313" key="2">
    <source>
        <dbReference type="Proteomes" id="UP000805193"/>
    </source>
</evidence>
<keyword evidence="2" id="KW-1185">Reference proteome</keyword>
<proteinExistence type="predicted"/>
<dbReference type="Proteomes" id="UP000805193">
    <property type="component" value="Unassembled WGS sequence"/>
</dbReference>
<gene>
    <name evidence="1" type="ORF">HPB47_007601</name>
</gene>
<feature type="non-terminal residue" evidence="1">
    <location>
        <position position="1"/>
    </location>
</feature>
<evidence type="ECO:0000313" key="1">
    <source>
        <dbReference type="EMBL" id="KAG0415231.1"/>
    </source>
</evidence>
<feature type="non-terminal residue" evidence="1">
    <location>
        <position position="53"/>
    </location>
</feature>